<evidence type="ECO:0008006" key="4">
    <source>
        <dbReference type="Google" id="ProtNLM"/>
    </source>
</evidence>
<accession>A0ABV0GB89</accession>
<reference evidence="2 3" key="1">
    <citation type="submission" date="2024-05" db="EMBL/GenBank/DDBJ databases">
        <title>Roseateles sp. 2.12 16S ribosomal RNA gene Genome sequencing and assembly.</title>
        <authorList>
            <person name="Woo H."/>
        </authorList>
    </citation>
    <scope>NUCLEOTIDE SEQUENCE [LARGE SCALE GENOMIC DNA]</scope>
    <source>
        <strain evidence="2 3">2.12</strain>
    </source>
</reference>
<protein>
    <recommendedName>
        <fullName evidence="4">Lipid/polyisoprenoid-binding YceI-like domain-containing protein</fullName>
    </recommendedName>
</protein>
<dbReference type="Gene3D" id="2.40.128.110">
    <property type="entry name" value="Lipid/polyisoprenoid-binding, YceI-like"/>
    <property type="match status" value="1"/>
</dbReference>
<organism evidence="2 3">
    <name type="scientific">Roseateles flavus</name>
    <dbReference type="NCBI Taxonomy" id="3149041"/>
    <lineage>
        <taxon>Bacteria</taxon>
        <taxon>Pseudomonadati</taxon>
        <taxon>Pseudomonadota</taxon>
        <taxon>Betaproteobacteria</taxon>
        <taxon>Burkholderiales</taxon>
        <taxon>Sphaerotilaceae</taxon>
        <taxon>Roseateles</taxon>
    </lineage>
</organism>
<dbReference type="RefSeq" id="WP_347607482.1">
    <property type="nucleotide sequence ID" value="NZ_JBDPZC010000002.1"/>
</dbReference>
<dbReference type="InterPro" id="IPR036761">
    <property type="entry name" value="TTHA0802/YceI-like_sf"/>
</dbReference>
<keyword evidence="1" id="KW-0732">Signal</keyword>
<comment type="caution">
    <text evidence="2">The sequence shown here is derived from an EMBL/GenBank/DDBJ whole genome shotgun (WGS) entry which is preliminary data.</text>
</comment>
<sequence length="249" mass="26514">MSARRRALLGGAAVLLLSACAAPGPAALPEARAEGPLPEPGEGQLWRLDPARSLLQVLAFRQGALAGLGHNHVLTAPRLQGWLQLPAQAQNPLQLNAAQLARSRFALALRLDELQLDEPAQRARLGPGFASVPGAEAIAATRANLLGESMLEAARFPWLRVQSVELLGEGATVLAEIELDWHGRQQRWRLPLALSLEPSSGPGGQVLRVQGQMALRLTDFGIRPLSLLGGMLAVQDGIGVNLDLALRPR</sequence>
<keyword evidence="3" id="KW-1185">Reference proteome</keyword>
<gene>
    <name evidence="2" type="ORF">ABDJ40_05985</name>
</gene>
<dbReference type="InterPro" id="IPR006311">
    <property type="entry name" value="TAT_signal"/>
</dbReference>
<dbReference type="EMBL" id="JBDPZC010000002">
    <property type="protein sequence ID" value="MEO3712316.1"/>
    <property type="molecule type" value="Genomic_DNA"/>
</dbReference>
<dbReference type="PROSITE" id="PS51257">
    <property type="entry name" value="PROKAR_LIPOPROTEIN"/>
    <property type="match status" value="1"/>
</dbReference>
<evidence type="ECO:0000313" key="2">
    <source>
        <dbReference type="EMBL" id="MEO3712316.1"/>
    </source>
</evidence>
<name>A0ABV0GB89_9BURK</name>
<dbReference type="PROSITE" id="PS51318">
    <property type="entry name" value="TAT"/>
    <property type="match status" value="1"/>
</dbReference>
<feature type="chain" id="PRO_5045570410" description="Lipid/polyisoprenoid-binding YceI-like domain-containing protein" evidence="1">
    <location>
        <begin position="22"/>
        <end position="249"/>
    </location>
</feature>
<proteinExistence type="predicted"/>
<dbReference type="SUPFAM" id="SSF101874">
    <property type="entry name" value="YceI-like"/>
    <property type="match status" value="1"/>
</dbReference>
<feature type="signal peptide" evidence="1">
    <location>
        <begin position="1"/>
        <end position="21"/>
    </location>
</feature>
<evidence type="ECO:0000313" key="3">
    <source>
        <dbReference type="Proteomes" id="UP001462640"/>
    </source>
</evidence>
<dbReference type="Proteomes" id="UP001462640">
    <property type="component" value="Unassembled WGS sequence"/>
</dbReference>
<evidence type="ECO:0000256" key="1">
    <source>
        <dbReference type="SAM" id="SignalP"/>
    </source>
</evidence>